<feature type="region of interest" description="Disordered" evidence="1">
    <location>
        <begin position="99"/>
        <end position="119"/>
    </location>
</feature>
<proteinExistence type="predicted"/>
<evidence type="ECO:0000313" key="2">
    <source>
        <dbReference type="EMBL" id="KAK6498325.1"/>
    </source>
</evidence>
<dbReference type="AlphaFoldDB" id="A0AAV9VYN1"/>
<feature type="compositionally biased region" description="Polar residues" evidence="1">
    <location>
        <begin position="364"/>
        <end position="375"/>
    </location>
</feature>
<feature type="region of interest" description="Disordered" evidence="1">
    <location>
        <begin position="360"/>
        <end position="382"/>
    </location>
</feature>
<feature type="region of interest" description="Disordered" evidence="1">
    <location>
        <begin position="744"/>
        <end position="778"/>
    </location>
</feature>
<sequence>MPLPWKKENKKTAVPEEAPTLPPLLPPSTSLDEVKAAMDEVVARRATEEAKDGRLAAKGVELLGPDAFLFEGRLYREKSKGRWEATEAEPAEIAALRAAKNGNPSPPARGPSPGRLMPAREKRGLGKLKTLFSKSSKSSSFGGLREGRALKGKKIRVLQETAEGLQGGFIEREKAARELSPLGNDFVNAPGSSATALSPSSGTRLTVDRTLVPHFASLRPSRSCVELIPLPMASAQGGQGGTRRVSNVSAVRREIFPPQNLCHLLAGSRPGFFTLAARPDTPAELLEVYFPEGSYLEITKDIAITLYRGLYDQVCNLESQELDSVNAMSSSLAQSGGRGETVSRGRSSITDEGLISVIDDQRQTKLTKGSGSQKSPGRIARRAVTRSQSFLDTVLMGASSAMNLRRETLNQNRDQEQNQRTGALLSVPVWDDGLIVNDEDDAPQMHRDVHERVANLQTQQSSAKLSVVKTFYPIQTIPSTSSFPEDNLSSHAILETSSNFTCHHHFSPAKPEAQEVSMPIFELEAIPAGTSAAADSAFEPGSIEYFVMMEGTQRPLSAVENFPNVPLAPARPEAVITDVAAINSLKYSGTKSHGLQSHGLKRESGIQPAVAPSLGPQLSSSNQSGTGNVTDLAAKGFGGNGIFIDDPLRDSGDGRYPGPVPCINRALNRHMTVGKSNQPAKPCKEAPFGRPRSGSLSGKVNRGEFSGLFPRVAGTEAFLAERALGHSVTRMREPDGDFHYLKVSRGNLHAGNRDASGGEQPATPPLSEQRLPEMAPAA</sequence>
<feature type="region of interest" description="Disordered" evidence="1">
    <location>
        <begin position="608"/>
        <end position="627"/>
    </location>
</feature>
<organism evidence="2 3">
    <name type="scientific">Arthrobotrys musiformis</name>
    <dbReference type="NCBI Taxonomy" id="47236"/>
    <lineage>
        <taxon>Eukaryota</taxon>
        <taxon>Fungi</taxon>
        <taxon>Dikarya</taxon>
        <taxon>Ascomycota</taxon>
        <taxon>Pezizomycotina</taxon>
        <taxon>Orbiliomycetes</taxon>
        <taxon>Orbiliales</taxon>
        <taxon>Orbiliaceae</taxon>
        <taxon>Arthrobotrys</taxon>
    </lineage>
</organism>
<feature type="region of interest" description="Disordered" evidence="1">
    <location>
        <begin position="674"/>
        <end position="699"/>
    </location>
</feature>
<keyword evidence="3" id="KW-1185">Reference proteome</keyword>
<comment type="caution">
    <text evidence="2">The sequence shown here is derived from an EMBL/GenBank/DDBJ whole genome shotgun (WGS) entry which is preliminary data.</text>
</comment>
<name>A0AAV9VYN1_9PEZI</name>
<feature type="region of interest" description="Disordered" evidence="1">
    <location>
        <begin position="1"/>
        <end position="29"/>
    </location>
</feature>
<evidence type="ECO:0000256" key="1">
    <source>
        <dbReference type="SAM" id="MobiDB-lite"/>
    </source>
</evidence>
<feature type="compositionally biased region" description="Polar residues" evidence="1">
    <location>
        <begin position="616"/>
        <end position="627"/>
    </location>
</feature>
<accession>A0AAV9VYN1</accession>
<evidence type="ECO:0000313" key="3">
    <source>
        <dbReference type="Proteomes" id="UP001370758"/>
    </source>
</evidence>
<gene>
    <name evidence="2" type="ORF">TWF481_010916</name>
</gene>
<protein>
    <submittedName>
        <fullName evidence="2">Uncharacterized protein</fullName>
    </submittedName>
</protein>
<dbReference type="Proteomes" id="UP001370758">
    <property type="component" value="Unassembled WGS sequence"/>
</dbReference>
<dbReference type="EMBL" id="JAVHJL010000008">
    <property type="protein sequence ID" value="KAK6498325.1"/>
    <property type="molecule type" value="Genomic_DNA"/>
</dbReference>
<feature type="compositionally biased region" description="Basic and acidic residues" evidence="1">
    <location>
        <begin position="1"/>
        <end position="14"/>
    </location>
</feature>
<reference evidence="2 3" key="1">
    <citation type="submission" date="2023-08" db="EMBL/GenBank/DDBJ databases">
        <authorList>
            <person name="Palmer J.M."/>
        </authorList>
    </citation>
    <scope>NUCLEOTIDE SEQUENCE [LARGE SCALE GENOMIC DNA]</scope>
    <source>
        <strain evidence="2 3">TWF481</strain>
    </source>
</reference>